<dbReference type="Gene3D" id="2.115.10.20">
    <property type="entry name" value="Glycosyl hydrolase domain, family 43"/>
    <property type="match status" value="1"/>
</dbReference>
<name>A0A6J6NPU3_9ZZZZ</name>
<dbReference type="AlphaFoldDB" id="A0A6J6NPU3"/>
<protein>
    <submittedName>
        <fullName evidence="2">Unannotated protein</fullName>
    </submittedName>
</protein>
<evidence type="ECO:0000259" key="1">
    <source>
        <dbReference type="Pfam" id="PF04230"/>
    </source>
</evidence>
<gene>
    <name evidence="2" type="ORF">UFOPK2373_00653</name>
</gene>
<evidence type="ECO:0000313" key="2">
    <source>
        <dbReference type="EMBL" id="CAB4688549.1"/>
    </source>
</evidence>
<dbReference type="InterPro" id="IPR007345">
    <property type="entry name" value="Polysacch_pyruvyl_Trfase"/>
</dbReference>
<feature type="domain" description="Polysaccharide pyruvyl transferase" evidence="1">
    <location>
        <begin position="454"/>
        <end position="571"/>
    </location>
</feature>
<dbReference type="InterPro" id="IPR023296">
    <property type="entry name" value="Glyco_hydro_beta-prop_sf"/>
</dbReference>
<dbReference type="Pfam" id="PF04230">
    <property type="entry name" value="PS_pyruv_trans"/>
    <property type="match status" value="1"/>
</dbReference>
<dbReference type="EMBL" id="CAEZXL010000099">
    <property type="protein sequence ID" value="CAB4688549.1"/>
    <property type="molecule type" value="Genomic_DNA"/>
</dbReference>
<organism evidence="2">
    <name type="scientific">freshwater metagenome</name>
    <dbReference type="NCBI Taxonomy" id="449393"/>
    <lineage>
        <taxon>unclassified sequences</taxon>
        <taxon>metagenomes</taxon>
        <taxon>ecological metagenomes</taxon>
    </lineage>
</organism>
<sequence length="780" mass="86721">MNEVKFRAIESKELVPSQWEHLADSSLSVFNMALVALEDGYLVAYRFVSAVDMKRRIATCLLDGNFKVVPGSAKPFSDHLTFASTQVSEQSKHWFADPRLFELKGELYLVWNNGHTEDDFNQQFIVKLSGESALPLEPARELVLRAARRKTEKNWALFESDNEIWAVYSANPHIILKVDLDSSETEVLCDIDNLISWKSKYSEIFGFMRGGAQPIRYKDGFLNVVHSRYNMHDGVEYVPALYEFSAKYPFAPISELAHPIDLGFDPHSDASHHGFVDSRAIDLNPTTTWVVYPTGFALRGDQYVITGGYNDSHCFIATGKVEELAKPMVKVKATLQPKIKPVGSVDVSSVAGFTIEPIQPKLPLFWWEAKNRAMSPNITNQLFRFGNFGDEASEQLIAKLTGSQPRQALPGDRKLLAIGSVLHRASSGDTIWGSGLKSEAALDEHPGGDILVTAVRGPMTLDVLKKKGWDVSRVTELFDPGVLMQHLWAAELKKQSPEANSSRGKIRILPHFRDEIVFKRWHHEHLKSFISADNDPITVLKQMLGAEIVYSTSLHGIIFAESLGIPAIWIDSPGKEGHFKYLDYYAGTGRTGIKAAANLAEAFKMNAPALPKFDNEKLLATFPAKEIAELARSSQPAVEALIWAASGVKDFDRRTEINFTRQWDEQSEATWVKTKSASLTLMPMKLPRAYGTIKLQLRTCDMRLSTGNQQVTVTTSAGSQAVLNWSSGDMRAKEVILPIDAASMAQGLTIHLKATKVGPQLSWKSPTRFGSVGIVSIRTN</sequence>
<proteinExistence type="predicted"/>
<reference evidence="2" key="1">
    <citation type="submission" date="2020-05" db="EMBL/GenBank/DDBJ databases">
        <authorList>
            <person name="Chiriac C."/>
            <person name="Salcher M."/>
            <person name="Ghai R."/>
            <person name="Kavagutti S V."/>
        </authorList>
    </citation>
    <scope>NUCLEOTIDE SEQUENCE</scope>
</reference>
<accession>A0A6J6NPU3</accession>
<dbReference type="SUPFAM" id="SSF75005">
    <property type="entry name" value="Arabinanase/levansucrase/invertase"/>
    <property type="match status" value="1"/>
</dbReference>